<dbReference type="Proteomes" id="UP000652198">
    <property type="component" value="Unassembled WGS sequence"/>
</dbReference>
<dbReference type="EMBL" id="WOEY01000018">
    <property type="protein sequence ID" value="NPT40612.1"/>
    <property type="molecule type" value="Genomic_DNA"/>
</dbReference>
<dbReference type="RefSeq" id="WP_172309195.1">
    <property type="nucleotide sequence ID" value="NZ_WOEY01000018.1"/>
</dbReference>
<comment type="caution">
    <text evidence="2">The sequence shown here is derived from an EMBL/GenBank/DDBJ whole genome shotgun (WGS) entry which is preliminary data.</text>
</comment>
<protein>
    <submittedName>
        <fullName evidence="2">Uncharacterized protein</fullName>
    </submittedName>
</protein>
<name>A0ABX2BI64_9BURK</name>
<accession>A0ABX2BI64</accession>
<keyword evidence="3" id="KW-1185">Reference proteome</keyword>
<reference evidence="2 3" key="1">
    <citation type="submission" date="2019-11" db="EMBL/GenBank/DDBJ databases">
        <title>Metabolism of dissolved organic matter in forest soils.</title>
        <authorList>
            <person name="Cyle K.T."/>
            <person name="Wilhelm R.C."/>
            <person name="Martinez C.E."/>
        </authorList>
    </citation>
    <scope>NUCLEOTIDE SEQUENCE [LARGE SCALE GENOMIC DNA]</scope>
    <source>
        <strain evidence="2 3">1N</strain>
    </source>
</reference>
<evidence type="ECO:0000313" key="2">
    <source>
        <dbReference type="EMBL" id="NPT40612.1"/>
    </source>
</evidence>
<proteinExistence type="predicted"/>
<feature type="region of interest" description="Disordered" evidence="1">
    <location>
        <begin position="145"/>
        <end position="164"/>
    </location>
</feature>
<organism evidence="2 3">
    <name type="scientific">Paraburkholderia solitsugae</name>
    <dbReference type="NCBI Taxonomy" id="2675748"/>
    <lineage>
        <taxon>Bacteria</taxon>
        <taxon>Pseudomonadati</taxon>
        <taxon>Pseudomonadota</taxon>
        <taxon>Betaproteobacteria</taxon>
        <taxon>Burkholderiales</taxon>
        <taxon>Burkholderiaceae</taxon>
        <taxon>Paraburkholderia</taxon>
    </lineage>
</organism>
<evidence type="ECO:0000313" key="3">
    <source>
        <dbReference type="Proteomes" id="UP000652198"/>
    </source>
</evidence>
<gene>
    <name evidence="2" type="ORF">GNZ12_04665</name>
</gene>
<evidence type="ECO:0000256" key="1">
    <source>
        <dbReference type="SAM" id="MobiDB-lite"/>
    </source>
</evidence>
<sequence>MGLAAQQRASAQEMVWCRNHDIYRIASLNAEKTLETGIQNYKDHQNILLPRRSNSDDQDNGSNMKNQPLLLALFAVAAFWTAESQAAQPNYAYSTTVRLSDGKTLDCAVNEPLTAVHNASTTLTRRDKTEADVLATQRLRLLSGPTSEYPSPYTAPNVTCGATG</sequence>